<gene>
    <name evidence="1" type="ORF">D9611_008014</name>
</gene>
<evidence type="ECO:0000313" key="2">
    <source>
        <dbReference type="Proteomes" id="UP000541558"/>
    </source>
</evidence>
<proteinExistence type="predicted"/>
<accession>A0A8H5BZR5</accession>
<dbReference type="EMBL" id="JAACJK010000111">
    <property type="protein sequence ID" value="KAF5332214.1"/>
    <property type="molecule type" value="Genomic_DNA"/>
</dbReference>
<comment type="caution">
    <text evidence="1">The sequence shown here is derived from an EMBL/GenBank/DDBJ whole genome shotgun (WGS) entry which is preliminary data.</text>
</comment>
<name>A0A8H5BZR5_9AGAR</name>
<evidence type="ECO:0008006" key="3">
    <source>
        <dbReference type="Google" id="ProtNLM"/>
    </source>
</evidence>
<protein>
    <recommendedName>
        <fullName evidence="3">BTB domain-containing protein</fullName>
    </recommendedName>
</protein>
<reference evidence="1 2" key="1">
    <citation type="journal article" date="2020" name="ISME J.">
        <title>Uncovering the hidden diversity of litter-decomposition mechanisms in mushroom-forming fungi.</title>
        <authorList>
            <person name="Floudas D."/>
            <person name="Bentzer J."/>
            <person name="Ahren D."/>
            <person name="Johansson T."/>
            <person name="Persson P."/>
            <person name="Tunlid A."/>
        </authorList>
    </citation>
    <scope>NUCLEOTIDE SEQUENCE [LARGE SCALE GENOMIC DNA]</scope>
    <source>
        <strain evidence="1 2">CBS 175.51</strain>
    </source>
</reference>
<evidence type="ECO:0000313" key="1">
    <source>
        <dbReference type="EMBL" id="KAF5332214.1"/>
    </source>
</evidence>
<sequence>MALDSTAPTPSAVLLPTGKIVGETGHFALQVQDRVLCVPPGLVEACSSVFEKMLATEGGVKGESGSSKNPLALKGCTIAELECFIKVLSAPRGAPVALQKEEWISVLRMATMWDALLVRPALPLASD</sequence>
<organism evidence="1 2">
    <name type="scientific">Ephemerocybe angulata</name>
    <dbReference type="NCBI Taxonomy" id="980116"/>
    <lineage>
        <taxon>Eukaryota</taxon>
        <taxon>Fungi</taxon>
        <taxon>Dikarya</taxon>
        <taxon>Basidiomycota</taxon>
        <taxon>Agaricomycotina</taxon>
        <taxon>Agaricomycetes</taxon>
        <taxon>Agaricomycetidae</taxon>
        <taxon>Agaricales</taxon>
        <taxon>Agaricineae</taxon>
        <taxon>Psathyrellaceae</taxon>
        <taxon>Ephemerocybe</taxon>
    </lineage>
</organism>
<keyword evidence="2" id="KW-1185">Reference proteome</keyword>
<dbReference type="AlphaFoldDB" id="A0A8H5BZR5"/>
<dbReference type="Proteomes" id="UP000541558">
    <property type="component" value="Unassembled WGS sequence"/>
</dbReference>